<dbReference type="RefSeq" id="XP_064685626.1">
    <property type="nucleotide sequence ID" value="XM_064828424.1"/>
</dbReference>
<evidence type="ECO:0000256" key="3">
    <source>
        <dbReference type="ARBA" id="ARBA00022771"/>
    </source>
</evidence>
<dbReference type="InterPro" id="IPR036855">
    <property type="entry name" value="Znf_CCCH_sf"/>
</dbReference>
<reference evidence="8 9" key="1">
    <citation type="submission" date="2022-11" db="EMBL/GenBank/DDBJ databases">
        <title>Mucor velutinosus strain NIH1002 WGS.</title>
        <authorList>
            <person name="Subramanian P."/>
            <person name="Mullikin J.C."/>
            <person name="Segre J.A."/>
            <person name="Zelazny A.M."/>
        </authorList>
    </citation>
    <scope>NUCLEOTIDE SEQUENCE [LARGE SCALE GENOMIC DNA]</scope>
    <source>
        <strain evidence="8 9">NIH1002</strain>
    </source>
</reference>
<dbReference type="InterPro" id="IPR045124">
    <property type="entry name" value="Su(sable)-like"/>
</dbReference>
<evidence type="ECO:0000256" key="4">
    <source>
        <dbReference type="ARBA" id="ARBA00022833"/>
    </source>
</evidence>
<feature type="domain" description="C3H1-type" evidence="7">
    <location>
        <begin position="562"/>
        <end position="589"/>
    </location>
</feature>
<dbReference type="PROSITE" id="PS50103">
    <property type="entry name" value="ZF_C3H1"/>
    <property type="match status" value="5"/>
</dbReference>
<dbReference type="SUPFAM" id="SSF90229">
    <property type="entry name" value="CCCH zinc finger"/>
    <property type="match status" value="4"/>
</dbReference>
<feature type="zinc finger region" description="C3H1-type" evidence="5">
    <location>
        <begin position="665"/>
        <end position="688"/>
    </location>
</feature>
<dbReference type="PANTHER" id="PTHR13119">
    <property type="entry name" value="ZINC FINGER CCCH DOMAIN-CONTAINING PROTEI"/>
    <property type="match status" value="1"/>
</dbReference>
<feature type="zinc finger region" description="C3H1-type" evidence="5">
    <location>
        <begin position="592"/>
        <end position="614"/>
    </location>
</feature>
<sequence>MSFDKPRSVRQFLMNVPPPSKSVQDDRILDEMNKLYQQKLVQKAAIQAQPKPTIAQIIRRNSLKEAEKRKLFSENGPLSEIDPASDRLAVPVKKFKKPSCRISTASPPPLSSASSTLVPKSASPSSEPAGPSESSKAIQILTQDLTRRGSEPKKSPEKSKITPIDDILDSIFQSAEKTKVTSQSVSPPLLEGSSSKPVSPLSNVDRSPKSSLLSQSVSIPPKAAPSHQPAVSTVDASAVQPPSASALNSVPPTINSSTALPQSVSPNHLGLSNAINAARSVAPWTTVKESPIHLQAPVAATNQALPPIDVSSLSSPPSSAQQSSNLPVLSTSLAAQSTRPRDKPKKISKNQQKKLRQAAKRAANAAKEHADNRSYNPNNLEDADFDTLLQLHEKSASTKPSDQQSGENAKPNKNKKNKKQNKASNPQININANQHIQSQATKAANTVDNQAGTMHQLGNKQLLNHALGQQQNAGSLSASPSSTLNNSDKPTLEDVARQIIGAPKPLKRPNDNKANQQKKRQKTKKEFVPLITCRFFANGHCSNGDACTFKHDKDAVIVQDNPKKKIVCEFFKTGSCCKFDACPFSHDLKLEPCRFFHLNNNCKEANCPYSHDPLTDDMLTKLRKLTGPCRYYHFKGVCNQGDRCPFSHDDVDKAELEKVEASIHLCTFYHLEGACAKGDDCFYLHQEATAEQIAELKAKHK</sequence>
<dbReference type="GO" id="GO:0003723">
    <property type="term" value="F:RNA binding"/>
    <property type="evidence" value="ECO:0007669"/>
    <property type="project" value="InterPro"/>
</dbReference>
<keyword evidence="3 5" id="KW-0863">Zinc-finger</keyword>
<proteinExistence type="predicted"/>
<dbReference type="GO" id="GO:0008270">
    <property type="term" value="F:zinc ion binding"/>
    <property type="evidence" value="ECO:0007669"/>
    <property type="project" value="UniProtKB-KW"/>
</dbReference>
<feature type="compositionally biased region" description="Low complexity" evidence="6">
    <location>
        <begin position="209"/>
        <end position="221"/>
    </location>
</feature>
<evidence type="ECO:0000313" key="8">
    <source>
        <dbReference type="EMBL" id="KAK4518960.1"/>
    </source>
</evidence>
<feature type="domain" description="C3H1-type" evidence="7">
    <location>
        <begin position="623"/>
        <end position="651"/>
    </location>
</feature>
<dbReference type="GO" id="GO:0005634">
    <property type="term" value="C:nucleus"/>
    <property type="evidence" value="ECO:0007669"/>
    <property type="project" value="TreeGrafter"/>
</dbReference>
<evidence type="ECO:0000259" key="7">
    <source>
        <dbReference type="PROSITE" id="PS50103"/>
    </source>
</evidence>
<feature type="domain" description="C3H1-type" evidence="7">
    <location>
        <begin position="527"/>
        <end position="554"/>
    </location>
</feature>
<dbReference type="PANTHER" id="PTHR13119:SF12">
    <property type="entry name" value="PROTEIN SUPPRESSOR OF SABLE"/>
    <property type="match status" value="1"/>
</dbReference>
<dbReference type="AlphaFoldDB" id="A0AAN7HUY5"/>
<feature type="compositionally biased region" description="Basic and acidic residues" evidence="6">
    <location>
        <begin position="145"/>
        <end position="160"/>
    </location>
</feature>
<feature type="zinc finger region" description="C3H1-type" evidence="5">
    <location>
        <begin position="623"/>
        <end position="651"/>
    </location>
</feature>
<dbReference type="InterPro" id="IPR041367">
    <property type="entry name" value="Znf-CCCH_4"/>
</dbReference>
<dbReference type="GO" id="GO:0045892">
    <property type="term" value="P:negative regulation of DNA-templated transcription"/>
    <property type="evidence" value="ECO:0007669"/>
    <property type="project" value="InterPro"/>
</dbReference>
<feature type="compositionally biased region" description="Low complexity" evidence="6">
    <location>
        <begin position="111"/>
        <end position="137"/>
    </location>
</feature>
<evidence type="ECO:0000256" key="5">
    <source>
        <dbReference type="PROSITE-ProRule" id="PRU00723"/>
    </source>
</evidence>
<feature type="region of interest" description="Disordered" evidence="6">
    <location>
        <begin position="96"/>
        <end position="270"/>
    </location>
</feature>
<feature type="region of interest" description="Disordered" evidence="6">
    <location>
        <begin position="394"/>
        <end position="426"/>
    </location>
</feature>
<comment type="caution">
    <text evidence="8">The sequence shown here is derived from an EMBL/GenBank/DDBJ whole genome shotgun (WGS) entry which is preliminary data.</text>
</comment>
<keyword evidence="1 5" id="KW-0479">Metal-binding</keyword>
<dbReference type="GeneID" id="89952873"/>
<feature type="compositionally biased region" description="Low complexity" evidence="6">
    <location>
        <begin position="311"/>
        <end position="324"/>
    </location>
</feature>
<organism evidence="8 9">
    <name type="scientific">Mucor velutinosus</name>
    <dbReference type="NCBI Taxonomy" id="708070"/>
    <lineage>
        <taxon>Eukaryota</taxon>
        <taxon>Fungi</taxon>
        <taxon>Fungi incertae sedis</taxon>
        <taxon>Mucoromycota</taxon>
        <taxon>Mucoromycotina</taxon>
        <taxon>Mucoromycetes</taxon>
        <taxon>Mucorales</taxon>
        <taxon>Mucorineae</taxon>
        <taxon>Mucoraceae</taxon>
        <taxon>Mucor</taxon>
    </lineage>
</organism>
<gene>
    <name evidence="8" type="primary">msh1</name>
    <name evidence="8" type="ORF">ATC70_009187</name>
</gene>
<keyword evidence="2" id="KW-0677">Repeat</keyword>
<feature type="domain" description="C3H1-type" evidence="7">
    <location>
        <begin position="665"/>
        <end position="688"/>
    </location>
</feature>
<feature type="zinc finger region" description="C3H1-type" evidence="5">
    <location>
        <begin position="562"/>
        <end position="589"/>
    </location>
</feature>
<dbReference type="Proteomes" id="UP001304243">
    <property type="component" value="Unassembled WGS sequence"/>
</dbReference>
<feature type="compositionally biased region" description="Polar residues" evidence="6">
    <location>
        <begin position="171"/>
        <end position="205"/>
    </location>
</feature>
<feature type="region of interest" description="Disordered" evidence="6">
    <location>
        <begin position="333"/>
        <end position="381"/>
    </location>
</feature>
<keyword evidence="9" id="KW-1185">Reference proteome</keyword>
<evidence type="ECO:0000256" key="2">
    <source>
        <dbReference type="ARBA" id="ARBA00022737"/>
    </source>
</evidence>
<evidence type="ECO:0000256" key="6">
    <source>
        <dbReference type="SAM" id="MobiDB-lite"/>
    </source>
</evidence>
<dbReference type="Pfam" id="PF18044">
    <property type="entry name" value="zf-CCCH_4"/>
    <property type="match status" value="1"/>
</dbReference>
<feature type="domain" description="C3H1-type" evidence="7">
    <location>
        <begin position="592"/>
        <end position="614"/>
    </location>
</feature>
<evidence type="ECO:0000313" key="9">
    <source>
        <dbReference type="Proteomes" id="UP001304243"/>
    </source>
</evidence>
<evidence type="ECO:0000256" key="1">
    <source>
        <dbReference type="ARBA" id="ARBA00022723"/>
    </source>
</evidence>
<feature type="compositionally biased region" description="Polar residues" evidence="6">
    <location>
        <begin position="470"/>
        <end position="489"/>
    </location>
</feature>
<accession>A0AAN7HUY5</accession>
<dbReference type="Gene3D" id="4.10.1000.10">
    <property type="entry name" value="Zinc finger, CCCH-type"/>
    <property type="match status" value="3"/>
</dbReference>
<keyword evidence="4 5" id="KW-0862">Zinc</keyword>
<name>A0AAN7HUY5_9FUNG</name>
<dbReference type="SMART" id="SM00356">
    <property type="entry name" value="ZnF_C3H1"/>
    <property type="match status" value="5"/>
</dbReference>
<dbReference type="InterPro" id="IPR000571">
    <property type="entry name" value="Znf_CCCH"/>
</dbReference>
<protein>
    <submittedName>
        <fullName evidence="8">MutS protein 1</fullName>
    </submittedName>
</protein>
<feature type="compositionally biased region" description="Basic residues" evidence="6">
    <location>
        <begin position="412"/>
        <end position="421"/>
    </location>
</feature>
<dbReference type="Pfam" id="PF14608">
    <property type="entry name" value="zf-CCCH_2"/>
    <property type="match status" value="3"/>
</dbReference>
<feature type="compositionally biased region" description="Polar residues" evidence="6">
    <location>
        <begin position="397"/>
        <end position="407"/>
    </location>
</feature>
<dbReference type="EMBL" id="JASEJX010000012">
    <property type="protein sequence ID" value="KAK4518960.1"/>
    <property type="molecule type" value="Genomic_DNA"/>
</dbReference>
<feature type="compositionally biased region" description="Basic residues" evidence="6">
    <location>
        <begin position="342"/>
        <end position="359"/>
    </location>
</feature>
<feature type="region of interest" description="Disordered" evidence="6">
    <location>
        <begin position="470"/>
        <end position="523"/>
    </location>
</feature>
<feature type="region of interest" description="Disordered" evidence="6">
    <location>
        <begin position="309"/>
        <end position="328"/>
    </location>
</feature>
<feature type="compositionally biased region" description="Polar residues" evidence="6">
    <location>
        <begin position="229"/>
        <end position="266"/>
    </location>
</feature>
<feature type="zinc finger region" description="C3H1-type" evidence="5">
    <location>
        <begin position="527"/>
        <end position="554"/>
    </location>
</feature>